<dbReference type="EMBL" id="CP012830">
    <property type="protein sequence ID" value="ALI04556.1"/>
    <property type="molecule type" value="Genomic_DNA"/>
</dbReference>
<proteinExistence type="predicted"/>
<gene>
    <name evidence="1" type="ORF">AO353_27170</name>
</gene>
<evidence type="ECO:0000313" key="1">
    <source>
        <dbReference type="EMBL" id="ALI04556.1"/>
    </source>
</evidence>
<evidence type="ECO:0000313" key="2">
    <source>
        <dbReference type="Proteomes" id="UP000066487"/>
    </source>
</evidence>
<sequence length="195" mass="19784">MLSKISTWKEVGMVIRIISIALLLNACAGIVEAKPDAVLAPLPQNVPNLSNYPEAVSKNLDAQHQSVAALLDYQTAAAHCRTVHNFYESRAKTAEAAKLGVGVVGGVFGVVGGMLAAAGTGGLWPGISAGVAGVASTTLGTAEKGPLGTASYSTNRELVAKAIATSAAKLDGQKTGDSIYRNAVVLLAACPVPSE</sequence>
<name>A0A0N7H100_PSEFL</name>
<accession>A0A0N7H100</accession>
<dbReference type="Proteomes" id="UP000066487">
    <property type="component" value="Chromosome"/>
</dbReference>
<organism evidence="1 2">
    <name type="scientific">Pseudomonas fluorescens</name>
    <dbReference type="NCBI Taxonomy" id="294"/>
    <lineage>
        <taxon>Bacteria</taxon>
        <taxon>Pseudomonadati</taxon>
        <taxon>Pseudomonadota</taxon>
        <taxon>Gammaproteobacteria</taxon>
        <taxon>Pseudomonadales</taxon>
        <taxon>Pseudomonadaceae</taxon>
        <taxon>Pseudomonas</taxon>
    </lineage>
</organism>
<reference evidence="1 2" key="2">
    <citation type="journal article" date="2018" name="Nature">
        <title>Mutant phenotypes for thousands of bacterial genes of unknown function.</title>
        <authorList>
            <person name="Price M.N."/>
            <person name="Wetmore K.M."/>
            <person name="Waters R.J."/>
            <person name="Callaghan M."/>
            <person name="Ray J."/>
            <person name="Liu H."/>
            <person name="Kuehl J.V."/>
            <person name="Melnyk R.A."/>
            <person name="Lamson J.S."/>
            <person name="Suh Y."/>
            <person name="Carlson H.K."/>
            <person name="Esquivel Z."/>
            <person name="Sadeeshkumar H."/>
            <person name="Chakraborty R."/>
            <person name="Zane G.M."/>
            <person name="Rubin B.E."/>
            <person name="Wall J.D."/>
            <person name="Visel A."/>
            <person name="Bristow J."/>
            <person name="Blow M.J."/>
            <person name="Arkin A.P."/>
            <person name="Deutschbauer A.M."/>
        </authorList>
    </citation>
    <scope>NUCLEOTIDE SEQUENCE [LARGE SCALE GENOMIC DNA]</scope>
    <source>
        <strain evidence="1 2">FW300-N2E3</strain>
    </source>
</reference>
<protein>
    <submittedName>
        <fullName evidence="1">Uncharacterized protein</fullName>
    </submittedName>
</protein>
<dbReference type="AlphaFoldDB" id="A0A0N7H100"/>
<reference evidence="2" key="1">
    <citation type="submission" date="2015-09" db="EMBL/GenBank/DDBJ databases">
        <title>Whole genome sequence of Pseudomonas fluorescens FW300-N2E3.</title>
        <authorList>
            <person name="Ray J."/>
            <person name="Melnyk R."/>
            <person name="Deutschbauer A."/>
        </authorList>
    </citation>
    <scope>NUCLEOTIDE SEQUENCE [LARGE SCALE GENOMIC DNA]</scope>
    <source>
        <strain evidence="2">FW300-N2E3</strain>
    </source>
</reference>